<sequence length="498" mass="53368">MKFYDNLLWILLMFSNSILLHASVIDVTGFGARGDGVTDDHAAIQNAVAELKKHNGGILYFPVGQYRIATSGHGALFLDGISNATIRFEPGAVLLMDNLLPDGSGGGHGIVVRGPGSGITLENIHVRWVKKAIGRSHGDAFRFEGYPSDGKTIARIIMNNCIGERSPQTGAVFMGCSDVSVNNFSPVDTWADGLHFNACRRVNVNGVLGLNNGDDTLAFVTYFDEKFSGQTGGVFSFPDLNEWCNSDSNATNITAIGGHADGMRISGARNINVSNLNVSGKWAGVQLDSAIKTTENEAVGWGYPASRNINISNVSISDCDLGLIVRSLNVLPDASESFWSFKVNISNLTLSGIHSHGIDIQSVGGIQISNIRSDSRIRFLNLRGPVSLNGLDQTGGSVEFTGIQGKRFFGFRPNMEPKPIEVSGPEEVATGSVLLSRVNLTGAPLRLDRLAGLCISGLRSDSAIELKNCRDIYLNETVAADKPSIGNCRKIFFNGSEL</sequence>
<dbReference type="InterPro" id="IPR006626">
    <property type="entry name" value="PbH1"/>
</dbReference>
<comment type="caution">
    <text evidence="2">The sequence shown here is derived from an EMBL/GenBank/DDBJ whole genome shotgun (WGS) entry which is preliminary data.</text>
</comment>
<name>A0A844G633_9BACT</name>
<organism evidence="2 3">
    <name type="scientific">Victivallis lenta</name>
    <dbReference type="NCBI Taxonomy" id="2606640"/>
    <lineage>
        <taxon>Bacteria</taxon>
        <taxon>Pseudomonadati</taxon>
        <taxon>Lentisphaerota</taxon>
        <taxon>Lentisphaeria</taxon>
        <taxon>Victivallales</taxon>
        <taxon>Victivallaceae</taxon>
        <taxon>Victivallis</taxon>
    </lineage>
</organism>
<protein>
    <recommendedName>
        <fullName evidence="1">Rhamnogalacturonase A/B/Epimerase-like pectate lyase domain-containing protein</fullName>
    </recommendedName>
</protein>
<dbReference type="InterPro" id="IPR024535">
    <property type="entry name" value="RHGA/B-epi-like_pectate_lyase"/>
</dbReference>
<dbReference type="Pfam" id="PF12708">
    <property type="entry name" value="Pect-lyase_RHGA_epim"/>
    <property type="match status" value="1"/>
</dbReference>
<dbReference type="InterPro" id="IPR012334">
    <property type="entry name" value="Pectin_lyas_fold"/>
</dbReference>
<evidence type="ECO:0000259" key="1">
    <source>
        <dbReference type="Pfam" id="PF12708"/>
    </source>
</evidence>
<dbReference type="SUPFAM" id="SSF51126">
    <property type="entry name" value="Pectin lyase-like"/>
    <property type="match status" value="1"/>
</dbReference>
<dbReference type="RefSeq" id="WP_154419536.1">
    <property type="nucleotide sequence ID" value="NZ_VUNS01000021.1"/>
</dbReference>
<evidence type="ECO:0000313" key="2">
    <source>
        <dbReference type="EMBL" id="MST98613.1"/>
    </source>
</evidence>
<dbReference type="SMART" id="SM00710">
    <property type="entry name" value="PbH1"/>
    <property type="match status" value="5"/>
</dbReference>
<proteinExistence type="predicted"/>
<accession>A0A844G633</accession>
<dbReference type="Proteomes" id="UP000435649">
    <property type="component" value="Unassembled WGS sequence"/>
</dbReference>
<feature type="domain" description="Rhamnogalacturonase A/B/Epimerase-like pectate lyase" evidence="1">
    <location>
        <begin position="25"/>
        <end position="69"/>
    </location>
</feature>
<dbReference type="EMBL" id="VUNS01000021">
    <property type="protein sequence ID" value="MST98613.1"/>
    <property type="molecule type" value="Genomic_DNA"/>
</dbReference>
<dbReference type="Gene3D" id="2.160.20.10">
    <property type="entry name" value="Single-stranded right-handed beta-helix, Pectin lyase-like"/>
    <property type="match status" value="2"/>
</dbReference>
<evidence type="ECO:0000313" key="3">
    <source>
        <dbReference type="Proteomes" id="UP000435649"/>
    </source>
</evidence>
<reference evidence="2 3" key="1">
    <citation type="submission" date="2019-08" db="EMBL/GenBank/DDBJ databases">
        <title>In-depth cultivation of the pig gut microbiome towards novel bacterial diversity and tailored functional studies.</title>
        <authorList>
            <person name="Wylensek D."/>
            <person name="Hitch T.C.A."/>
            <person name="Clavel T."/>
        </authorList>
    </citation>
    <scope>NUCLEOTIDE SEQUENCE [LARGE SCALE GENOMIC DNA]</scope>
    <source>
        <strain evidence="2 3">BBE-744-WT-12</strain>
    </source>
</reference>
<dbReference type="AlphaFoldDB" id="A0A844G633"/>
<keyword evidence="3" id="KW-1185">Reference proteome</keyword>
<dbReference type="InterPro" id="IPR011050">
    <property type="entry name" value="Pectin_lyase_fold/virulence"/>
</dbReference>
<gene>
    <name evidence="2" type="ORF">FYJ85_16360</name>
</gene>